<evidence type="ECO:0000313" key="5">
    <source>
        <dbReference type="EMBL" id="HEH31346.1"/>
    </source>
</evidence>
<feature type="domain" description="Radical SAM core" evidence="4">
    <location>
        <begin position="25"/>
        <end position="181"/>
    </location>
</feature>
<dbReference type="InterPro" id="IPR058240">
    <property type="entry name" value="rSAM_sf"/>
</dbReference>
<dbReference type="InterPro" id="IPR040086">
    <property type="entry name" value="MJ0683-like"/>
</dbReference>
<reference evidence="5" key="1">
    <citation type="journal article" date="2020" name="mSystems">
        <title>Genome- and Community-Level Interaction Insights into Carbon Utilization and Element Cycling Functions of Hydrothermarchaeota in Hydrothermal Sediment.</title>
        <authorList>
            <person name="Zhou Z."/>
            <person name="Liu Y."/>
            <person name="Xu W."/>
            <person name="Pan J."/>
            <person name="Luo Z.H."/>
            <person name="Li M."/>
        </authorList>
    </citation>
    <scope>NUCLEOTIDE SEQUENCE [LARGE SCALE GENOMIC DNA]</scope>
    <source>
        <strain evidence="5">SpSt-27</strain>
    </source>
</reference>
<keyword evidence="1" id="KW-0479">Metal-binding</keyword>
<comment type="caution">
    <text evidence="5">The sequence shown here is derived from an EMBL/GenBank/DDBJ whole genome shotgun (WGS) entry which is preliminary data.</text>
</comment>
<proteinExistence type="predicted"/>
<dbReference type="SUPFAM" id="SSF102114">
    <property type="entry name" value="Radical SAM enzymes"/>
    <property type="match status" value="1"/>
</dbReference>
<dbReference type="SFLD" id="SFLDG01084">
    <property type="entry name" value="Uncharacterised_Radical_SAM_Su"/>
    <property type="match status" value="1"/>
</dbReference>
<evidence type="ECO:0000256" key="2">
    <source>
        <dbReference type="ARBA" id="ARBA00023004"/>
    </source>
</evidence>
<dbReference type="Gene3D" id="3.80.30.30">
    <property type="match status" value="1"/>
</dbReference>
<evidence type="ECO:0000259" key="4">
    <source>
        <dbReference type="Pfam" id="PF04055"/>
    </source>
</evidence>
<accession>A0A7J2TA37</accession>
<gene>
    <name evidence="5" type="ORF">ENP99_04470</name>
</gene>
<dbReference type="InterPro" id="IPR007197">
    <property type="entry name" value="rSAM"/>
</dbReference>
<dbReference type="PANTHER" id="PTHR43432">
    <property type="entry name" value="SLR0285 PROTEIN"/>
    <property type="match status" value="1"/>
</dbReference>
<keyword evidence="3" id="KW-0411">Iron-sulfur</keyword>
<dbReference type="GO" id="GO:0003824">
    <property type="term" value="F:catalytic activity"/>
    <property type="evidence" value="ECO:0007669"/>
    <property type="project" value="InterPro"/>
</dbReference>
<dbReference type="CDD" id="cd01335">
    <property type="entry name" value="Radical_SAM"/>
    <property type="match status" value="1"/>
</dbReference>
<dbReference type="EMBL" id="DSLL01000036">
    <property type="protein sequence ID" value="HEH31346.1"/>
    <property type="molecule type" value="Genomic_DNA"/>
</dbReference>
<keyword evidence="2" id="KW-0408">Iron</keyword>
<name>A0A7J2TA37_9CREN</name>
<dbReference type="AlphaFoldDB" id="A0A7J2TA37"/>
<organism evidence="5">
    <name type="scientific">Ignisphaera aggregans</name>
    <dbReference type="NCBI Taxonomy" id="334771"/>
    <lineage>
        <taxon>Archaea</taxon>
        <taxon>Thermoproteota</taxon>
        <taxon>Thermoprotei</taxon>
        <taxon>Desulfurococcales</taxon>
        <taxon>Desulfurococcaceae</taxon>
        <taxon>Ignisphaera</taxon>
    </lineage>
</organism>
<dbReference type="PANTHER" id="PTHR43432:SF3">
    <property type="entry name" value="SLR0285 PROTEIN"/>
    <property type="match status" value="1"/>
</dbReference>
<dbReference type="GO" id="GO:0051536">
    <property type="term" value="F:iron-sulfur cluster binding"/>
    <property type="evidence" value="ECO:0007669"/>
    <property type="project" value="UniProtKB-KW"/>
</dbReference>
<dbReference type="SFLD" id="SFLDS00029">
    <property type="entry name" value="Radical_SAM"/>
    <property type="match status" value="1"/>
</dbReference>
<evidence type="ECO:0000256" key="1">
    <source>
        <dbReference type="ARBA" id="ARBA00022723"/>
    </source>
</evidence>
<dbReference type="Pfam" id="PF04055">
    <property type="entry name" value="Radical_SAM"/>
    <property type="match status" value="1"/>
</dbReference>
<dbReference type="GO" id="GO:0046872">
    <property type="term" value="F:metal ion binding"/>
    <property type="evidence" value="ECO:0007669"/>
    <property type="project" value="UniProtKB-KW"/>
</dbReference>
<evidence type="ECO:0000256" key="3">
    <source>
        <dbReference type="ARBA" id="ARBA00023014"/>
    </source>
</evidence>
<sequence length="357" mass="41452">MPKYVIAPSPIMSSLCYSIFKVEAYSTCSFNCVYCYARKSPAKSFLTFDELSFREFISKFFRLGVKPFFRLSTLTDPFQPIEVVERKTLRILQVFKELEVPVVINTKSDLIAESPWIDEVLKLAEKSLVVVQFTIAFLDSEAKILEPFAPSPSRRFKALEILSRSGVPTTIRLQPVVPYLNTEPEYLSQLLDNAKSIGVKHIIAENIRVLTRNDLEALQKACKSCVDKIEWERILKTPWKRPSIKQREKALHTVMIEAMKRGLTFTTCREGMFKYHTAPNCCGLHLLNKDILNQIFLRPTLYEYWQQKQGNLITEEIKRREHIIQNLKIREVEKHHKLLQQVLLNEQILGEIVPHLV</sequence>
<protein>
    <submittedName>
        <fullName evidence="5">Radical SAM protein</fullName>
    </submittedName>
</protein>